<sequence>MAEKQLSVAGALTLRLLKEHPSPIVTTYDLGVEILKLYLAREYSGQKIKKLSSPLPERSSISRYRNALMELGILEERRGLPADTYILPSSPHQDDMNLACGIDPFCYVSHLSAMAYHGLTDRFSKTLFLTTLPSTPWRKRAEEKMHRDLGDALEKFREIHFPTPTRHTLSAIGRQPVNTHVSKYADAGAYVHLSDRPTRVSSIGRTFLDMLRQADLCGGMIHVVRVFESTASTYLPLIVSEIDRHGTAIDKVRAGYILDERCGIHDARVEQWHTLAQRGGSRVLDASAPFWPEFSEKWCLSINTNL</sequence>
<dbReference type="EMBL" id="CABPSM010000010">
    <property type="protein sequence ID" value="VVE29085.1"/>
    <property type="molecule type" value="Genomic_DNA"/>
</dbReference>
<gene>
    <name evidence="1" type="ORF">PHO31112_03541</name>
</gene>
<keyword evidence="2" id="KW-1185">Reference proteome</keyword>
<name>A0A5E4WZD1_9BURK</name>
<dbReference type="AlphaFoldDB" id="A0A5E4WZD1"/>
<dbReference type="RefSeq" id="WP_150621635.1">
    <property type="nucleotide sequence ID" value="NZ_CABPSM010000010.1"/>
</dbReference>
<organism evidence="1 2">
    <name type="scientific">Pandoraea horticolens</name>
    <dbReference type="NCBI Taxonomy" id="2508298"/>
    <lineage>
        <taxon>Bacteria</taxon>
        <taxon>Pseudomonadati</taxon>
        <taxon>Pseudomonadota</taxon>
        <taxon>Betaproteobacteria</taxon>
        <taxon>Burkholderiales</taxon>
        <taxon>Burkholderiaceae</taxon>
        <taxon>Pandoraea</taxon>
    </lineage>
</organism>
<reference evidence="1 2" key="1">
    <citation type="submission" date="2019-08" db="EMBL/GenBank/DDBJ databases">
        <authorList>
            <person name="Peeters C."/>
        </authorList>
    </citation>
    <scope>NUCLEOTIDE SEQUENCE [LARGE SCALE GENOMIC DNA]</scope>
    <source>
        <strain evidence="1 2">LMG 31112</strain>
    </source>
</reference>
<protein>
    <recommendedName>
        <fullName evidence="3">AbiEi antitoxin C-terminal domain-containing protein</fullName>
    </recommendedName>
</protein>
<evidence type="ECO:0008006" key="3">
    <source>
        <dbReference type="Google" id="ProtNLM"/>
    </source>
</evidence>
<evidence type="ECO:0000313" key="1">
    <source>
        <dbReference type="EMBL" id="VVE29085.1"/>
    </source>
</evidence>
<proteinExistence type="predicted"/>
<accession>A0A5E4WZD1</accession>
<evidence type="ECO:0000313" key="2">
    <source>
        <dbReference type="Proteomes" id="UP000343317"/>
    </source>
</evidence>
<dbReference type="Proteomes" id="UP000343317">
    <property type="component" value="Unassembled WGS sequence"/>
</dbReference>